<organism evidence="2 3">
    <name type="scientific">Plantibacter cousiniae</name>
    <name type="common">nom. nud.</name>
    <dbReference type="NCBI Taxonomy" id="199709"/>
    <lineage>
        <taxon>Bacteria</taxon>
        <taxon>Bacillati</taxon>
        <taxon>Actinomycetota</taxon>
        <taxon>Actinomycetes</taxon>
        <taxon>Micrococcales</taxon>
        <taxon>Microbacteriaceae</taxon>
        <taxon>Plantibacter</taxon>
    </lineage>
</organism>
<dbReference type="EMBL" id="FUZO01000001">
    <property type="protein sequence ID" value="SKC45535.1"/>
    <property type="molecule type" value="Genomic_DNA"/>
</dbReference>
<evidence type="ECO:0000313" key="2">
    <source>
        <dbReference type="EMBL" id="SKC45535.1"/>
    </source>
</evidence>
<dbReference type="InterPro" id="IPR007253">
    <property type="entry name" value="Cell_wall-bd_2"/>
</dbReference>
<name>A0ABY1LJG3_9MICO</name>
<dbReference type="SUPFAM" id="SSF51445">
    <property type="entry name" value="(Trans)glycosidases"/>
    <property type="match status" value="1"/>
</dbReference>
<protein>
    <submittedName>
        <fullName evidence="2">Lyzozyme M1 (1,4-beta-N-acetylmuramidase), GH25 family</fullName>
    </submittedName>
</protein>
<dbReference type="CDD" id="cd00599">
    <property type="entry name" value="GH25_muramidase"/>
    <property type="match status" value="1"/>
</dbReference>
<proteinExistence type="inferred from homology"/>
<keyword evidence="3" id="KW-1185">Reference proteome</keyword>
<dbReference type="PROSITE" id="PS51904">
    <property type="entry name" value="GLYCOSYL_HYDROL_F25_2"/>
    <property type="match status" value="1"/>
</dbReference>
<dbReference type="InterPro" id="IPR002053">
    <property type="entry name" value="Glyco_hydro_25"/>
</dbReference>
<dbReference type="PANTHER" id="PTHR30032:SF8">
    <property type="entry name" value="GERMINATION-SPECIFIC N-ACETYLMURAMOYL-L-ALANINE AMIDASE"/>
    <property type="match status" value="1"/>
</dbReference>
<evidence type="ECO:0000256" key="1">
    <source>
        <dbReference type="ARBA" id="ARBA00010646"/>
    </source>
</evidence>
<dbReference type="Pfam" id="PF04122">
    <property type="entry name" value="CW_binding_2"/>
    <property type="match status" value="3"/>
</dbReference>
<comment type="caution">
    <text evidence="2">The sequence shown here is derived from an EMBL/GenBank/DDBJ whole genome shotgun (WGS) entry which is preliminary data.</text>
</comment>
<evidence type="ECO:0000313" key="3">
    <source>
        <dbReference type="Proteomes" id="UP000190827"/>
    </source>
</evidence>
<dbReference type="InterPro" id="IPR051922">
    <property type="entry name" value="Bact_Sporulation_Assoc"/>
</dbReference>
<dbReference type="InterPro" id="IPR017853">
    <property type="entry name" value="GH"/>
</dbReference>
<gene>
    <name evidence="2" type="ORF">SAMN06295973_1103</name>
</gene>
<dbReference type="Gene3D" id="3.40.50.12090">
    <property type="match status" value="1"/>
</dbReference>
<accession>A0ABY1LJG3</accession>
<dbReference type="Proteomes" id="UP000190827">
    <property type="component" value="Unassembled WGS sequence"/>
</dbReference>
<dbReference type="PANTHER" id="PTHR30032">
    <property type="entry name" value="N-ACETYLMURAMOYL-L-ALANINE AMIDASE-RELATED"/>
    <property type="match status" value="1"/>
</dbReference>
<sequence>MFGEAMTKFWRSRSAGVLSVVVMALLATSVGIAPAASADSDTPSGEPVAVEDGMGAELRAEEQQRRVAPAPLGEASVPARADGQLFGIDIATSQTNIDLQAFKAAGGQFTIIKMGGGNASDSPYVAPAYRAQLARARAAGLLVGHYWMNGDKNGLTPTAAADYFVAQSDIRIGEVVALDIEAIDGVAAYTPAQAMEWIQRVQQSYPGLKVLIYLNQNAVNNGDWSAVANAGHPLWVAVWGSNNGAPNGSPQLTRNWSDWSMWQYSSRGVVAGFSGAVDVNLAKADTFTRNGWAPVDRLAGSDRFGTAVAVSQRAFPSGNAGVAYVANALSAPDALSAAPAAAKENGPVLLTLADAVPEPVMTELRRLKPKTIKVVGGEQAVSAAALAQLSTVAPVVRYAGDDRFATSLAVASEVFPAADKAFIATGLSFADALTGAAAISDAGPMLLVDGTAPTADAATLGRLAAMDVKSVYIAGGTVSVSQGIADGIGSQEGAGNVIRLAGSDRFETAVVINSEFFKDSSPATFYLATGSDFADALTGGALAALKHAPLYLSRQYCIPPTTNAVLRANASNVTLLGGVSVLNENVGRLLSC</sequence>
<dbReference type="Gene3D" id="3.20.20.80">
    <property type="entry name" value="Glycosidases"/>
    <property type="match status" value="1"/>
</dbReference>
<dbReference type="Pfam" id="PF01183">
    <property type="entry name" value="Glyco_hydro_25"/>
    <property type="match status" value="1"/>
</dbReference>
<comment type="similarity">
    <text evidence="1">Belongs to the glycosyl hydrolase 25 family.</text>
</comment>
<reference evidence="2 3" key="1">
    <citation type="submission" date="2017-02" db="EMBL/GenBank/DDBJ databases">
        <authorList>
            <person name="Varghese N."/>
            <person name="Submissions S."/>
        </authorList>
    </citation>
    <scope>NUCLEOTIDE SEQUENCE [LARGE SCALE GENOMIC DNA]</scope>
    <source>
        <strain evidence="2 3">VKM Ac-1787</strain>
    </source>
</reference>